<evidence type="ECO:0000313" key="3">
    <source>
        <dbReference type="EMBL" id="GGL95622.1"/>
    </source>
</evidence>
<comment type="caution">
    <text evidence="3">The sequence shown here is derived from an EMBL/GenBank/DDBJ whole genome shotgun (WGS) entry which is preliminary data.</text>
</comment>
<dbReference type="Proteomes" id="UP000649829">
    <property type="component" value="Unassembled WGS sequence"/>
</dbReference>
<gene>
    <name evidence="3" type="ORF">GCM10011534_17160</name>
</gene>
<dbReference type="PROSITE" id="PS51257">
    <property type="entry name" value="PROKAR_LIPOPROTEIN"/>
    <property type="match status" value="1"/>
</dbReference>
<keyword evidence="4" id="KW-1185">Reference proteome</keyword>
<evidence type="ECO:0000256" key="2">
    <source>
        <dbReference type="SAM" id="Phobius"/>
    </source>
</evidence>
<reference evidence="3" key="1">
    <citation type="journal article" date="2014" name="Int. J. Syst. Evol. Microbiol.">
        <title>Complete genome sequence of Corynebacterium casei LMG S-19264T (=DSM 44701T), isolated from a smear-ripened cheese.</title>
        <authorList>
            <consortium name="US DOE Joint Genome Institute (JGI-PGF)"/>
            <person name="Walter F."/>
            <person name="Albersmeier A."/>
            <person name="Kalinowski J."/>
            <person name="Ruckert C."/>
        </authorList>
    </citation>
    <scope>NUCLEOTIDE SEQUENCE</scope>
    <source>
        <strain evidence="3">CGMCC 1.6293</strain>
    </source>
</reference>
<proteinExistence type="predicted"/>
<sequence>MKTRLSWFTTTLAVACVAGAALIAFFVFGYYSLGALLWSAVIGLALGVPLGLWASKRIKRRDPDWPPQDGLRKDAPAATRGPNGL</sequence>
<evidence type="ECO:0000313" key="4">
    <source>
        <dbReference type="Proteomes" id="UP000649829"/>
    </source>
</evidence>
<reference evidence="3" key="2">
    <citation type="submission" date="2020-09" db="EMBL/GenBank/DDBJ databases">
        <authorList>
            <person name="Sun Q."/>
            <person name="Zhou Y."/>
        </authorList>
    </citation>
    <scope>NUCLEOTIDE SEQUENCE</scope>
    <source>
        <strain evidence="3">CGMCC 1.6293</strain>
    </source>
</reference>
<keyword evidence="2" id="KW-1133">Transmembrane helix</keyword>
<keyword evidence="2" id="KW-0812">Transmembrane</keyword>
<keyword evidence="2" id="KW-0472">Membrane</keyword>
<evidence type="ECO:0000256" key="1">
    <source>
        <dbReference type="SAM" id="MobiDB-lite"/>
    </source>
</evidence>
<protein>
    <submittedName>
        <fullName evidence="3">Uncharacterized protein</fullName>
    </submittedName>
</protein>
<feature type="transmembrane region" description="Helical" evidence="2">
    <location>
        <begin position="7"/>
        <end position="29"/>
    </location>
</feature>
<feature type="region of interest" description="Disordered" evidence="1">
    <location>
        <begin position="60"/>
        <end position="85"/>
    </location>
</feature>
<accession>A0A917SRM9</accession>
<organism evidence="3 4">
    <name type="scientific">Pseudooceanicola nanhaiensis</name>
    <dbReference type="NCBI Taxonomy" id="375761"/>
    <lineage>
        <taxon>Bacteria</taxon>
        <taxon>Pseudomonadati</taxon>
        <taxon>Pseudomonadota</taxon>
        <taxon>Alphaproteobacteria</taxon>
        <taxon>Rhodobacterales</taxon>
        <taxon>Paracoccaceae</taxon>
        <taxon>Pseudooceanicola</taxon>
    </lineage>
</organism>
<feature type="transmembrane region" description="Helical" evidence="2">
    <location>
        <begin position="35"/>
        <end position="54"/>
    </location>
</feature>
<dbReference type="AlphaFoldDB" id="A0A917SRM9"/>
<dbReference type="EMBL" id="BMLF01000001">
    <property type="protein sequence ID" value="GGL95622.1"/>
    <property type="molecule type" value="Genomic_DNA"/>
</dbReference>
<name>A0A917SRM9_9RHOB</name>
<dbReference type="RefSeq" id="WP_028286501.1">
    <property type="nucleotide sequence ID" value="NZ_BMLF01000001.1"/>
</dbReference>